<gene>
    <name evidence="2" type="ORF">BM221_008234</name>
</gene>
<dbReference type="EMBL" id="MRVG01000009">
    <property type="protein sequence ID" value="PMB66033.1"/>
    <property type="molecule type" value="Genomic_DNA"/>
</dbReference>
<evidence type="ECO:0000256" key="1">
    <source>
        <dbReference type="SAM" id="MobiDB-lite"/>
    </source>
</evidence>
<sequence length="68" mass="7437">MSSHLRKVVKWLLPQVSLKILAPAQPAFLRPRAGSQKPDQRTNGDGHAHPPDYPKGTRDQPKGGSMPS</sequence>
<accession>A0A2N6NFI2</accession>
<name>A0A2N6NFI2_BEABA</name>
<feature type="region of interest" description="Disordered" evidence="1">
    <location>
        <begin position="25"/>
        <end position="68"/>
    </location>
</feature>
<protein>
    <submittedName>
        <fullName evidence="2">Uncharacterized protein</fullName>
    </submittedName>
</protein>
<dbReference type="AlphaFoldDB" id="A0A2N6NFI2"/>
<organism evidence="2 3">
    <name type="scientific">Beauveria bassiana</name>
    <name type="common">White muscardine disease fungus</name>
    <name type="synonym">Tritirachium shiotae</name>
    <dbReference type="NCBI Taxonomy" id="176275"/>
    <lineage>
        <taxon>Eukaryota</taxon>
        <taxon>Fungi</taxon>
        <taxon>Dikarya</taxon>
        <taxon>Ascomycota</taxon>
        <taxon>Pezizomycotina</taxon>
        <taxon>Sordariomycetes</taxon>
        <taxon>Hypocreomycetidae</taxon>
        <taxon>Hypocreales</taxon>
        <taxon>Cordycipitaceae</taxon>
        <taxon>Beauveria</taxon>
    </lineage>
</organism>
<comment type="caution">
    <text evidence="2">The sequence shown here is derived from an EMBL/GenBank/DDBJ whole genome shotgun (WGS) entry which is preliminary data.</text>
</comment>
<proteinExistence type="predicted"/>
<evidence type="ECO:0000313" key="2">
    <source>
        <dbReference type="EMBL" id="PMB66033.1"/>
    </source>
</evidence>
<evidence type="ECO:0000313" key="3">
    <source>
        <dbReference type="Proteomes" id="UP000235728"/>
    </source>
</evidence>
<dbReference type="Proteomes" id="UP000235728">
    <property type="component" value="Unassembled WGS sequence"/>
</dbReference>
<reference evidence="2 3" key="1">
    <citation type="journal article" date="2016" name="Appl. Microbiol. Biotechnol.">
        <title>Characterization of T-DNA insertion mutants with decreased virulence in the entomopathogenic fungus Beauveria bassiana JEF-007.</title>
        <authorList>
            <person name="Kim S."/>
            <person name="Lee S.J."/>
            <person name="Nai Y.S."/>
            <person name="Yu J.S."/>
            <person name="Lee M.R."/>
            <person name="Yang Y.T."/>
            <person name="Kim J.S."/>
        </authorList>
    </citation>
    <scope>NUCLEOTIDE SEQUENCE [LARGE SCALE GENOMIC DNA]</scope>
    <source>
        <strain evidence="2 3">JEF-007</strain>
    </source>
</reference>
<feature type="compositionally biased region" description="Basic and acidic residues" evidence="1">
    <location>
        <begin position="38"/>
        <end position="61"/>
    </location>
</feature>